<feature type="non-terminal residue" evidence="1">
    <location>
        <position position="1"/>
    </location>
</feature>
<dbReference type="EMBL" id="LR796951">
    <property type="protein sequence ID" value="CAB4177497.1"/>
    <property type="molecule type" value="Genomic_DNA"/>
</dbReference>
<proteinExistence type="predicted"/>
<accession>A0A6J5Q4L0</accession>
<name>A0A6J5Q4L0_9CAUD</name>
<protein>
    <submittedName>
        <fullName evidence="1">Uncharacterized protein</fullName>
    </submittedName>
</protein>
<organism evidence="1">
    <name type="scientific">uncultured Caudovirales phage</name>
    <dbReference type="NCBI Taxonomy" id="2100421"/>
    <lineage>
        <taxon>Viruses</taxon>
        <taxon>Duplodnaviria</taxon>
        <taxon>Heunggongvirae</taxon>
        <taxon>Uroviricota</taxon>
        <taxon>Caudoviricetes</taxon>
        <taxon>Peduoviridae</taxon>
        <taxon>Maltschvirus</taxon>
        <taxon>Maltschvirus maltsch</taxon>
    </lineage>
</organism>
<sequence length="63" mass="7298">TKHQFKVLIGRPEKPARFYGDPVAQSRRRQANFDHGRGLHFTDYAADVRYSKVEYQAIGSRGF</sequence>
<gene>
    <name evidence="1" type="ORF">UFOVP1003_1</name>
</gene>
<reference evidence="1" key="1">
    <citation type="submission" date="2020-05" db="EMBL/GenBank/DDBJ databases">
        <authorList>
            <person name="Chiriac C."/>
            <person name="Salcher M."/>
            <person name="Ghai R."/>
            <person name="Kavagutti S V."/>
        </authorList>
    </citation>
    <scope>NUCLEOTIDE SEQUENCE</scope>
</reference>
<evidence type="ECO:0000313" key="1">
    <source>
        <dbReference type="EMBL" id="CAB4177497.1"/>
    </source>
</evidence>